<keyword evidence="7" id="KW-0378">Hydrolase</keyword>
<dbReference type="GO" id="GO:0046872">
    <property type="term" value="F:metal ion binding"/>
    <property type="evidence" value="ECO:0007669"/>
    <property type="project" value="UniProtKB-KW"/>
</dbReference>
<evidence type="ECO:0000313" key="12">
    <source>
        <dbReference type="Proteomes" id="UP000249590"/>
    </source>
</evidence>
<dbReference type="Gene3D" id="3.30.70.360">
    <property type="match status" value="1"/>
</dbReference>
<keyword evidence="9" id="KW-0170">Cobalt</keyword>
<evidence type="ECO:0000256" key="7">
    <source>
        <dbReference type="ARBA" id="ARBA00022801"/>
    </source>
</evidence>
<accession>A0A8B2NYI1</accession>
<dbReference type="InterPro" id="IPR050072">
    <property type="entry name" value="Peptidase_M20A"/>
</dbReference>
<dbReference type="AlphaFoldDB" id="A0A8B2NYI1"/>
<keyword evidence="8" id="KW-0862">Zinc</keyword>
<dbReference type="Pfam" id="PF07687">
    <property type="entry name" value="M20_dimer"/>
    <property type="match status" value="1"/>
</dbReference>
<evidence type="ECO:0000256" key="8">
    <source>
        <dbReference type="ARBA" id="ARBA00022833"/>
    </source>
</evidence>
<keyword evidence="6" id="KW-0479">Metal-binding</keyword>
<comment type="similarity">
    <text evidence="2">Belongs to the peptidase M20A family. ArgE subfamily.</text>
</comment>
<evidence type="ECO:0000256" key="5">
    <source>
        <dbReference type="ARBA" id="ARBA00022605"/>
    </source>
</evidence>
<dbReference type="GO" id="GO:0006526">
    <property type="term" value="P:L-arginine biosynthetic process"/>
    <property type="evidence" value="ECO:0007669"/>
    <property type="project" value="UniProtKB-KW"/>
</dbReference>
<dbReference type="CDD" id="cd03894">
    <property type="entry name" value="M20_ArgE"/>
    <property type="match status" value="1"/>
</dbReference>
<evidence type="ECO:0000256" key="1">
    <source>
        <dbReference type="ARBA" id="ARBA00001947"/>
    </source>
</evidence>
<protein>
    <submittedName>
        <fullName evidence="11">Acetylornithine deacetylase</fullName>
    </submittedName>
</protein>
<keyword evidence="3" id="KW-0963">Cytoplasm</keyword>
<dbReference type="NCBIfam" id="TIGR01892">
    <property type="entry name" value="AcOrn-deacetyl"/>
    <property type="match status" value="1"/>
</dbReference>
<dbReference type="InterPro" id="IPR010169">
    <property type="entry name" value="AcOrn-deacetyl"/>
</dbReference>
<proteinExistence type="inferred from homology"/>
<dbReference type="PANTHER" id="PTHR43808">
    <property type="entry name" value="ACETYLORNITHINE DEACETYLASE"/>
    <property type="match status" value="1"/>
</dbReference>
<dbReference type="InterPro" id="IPR036264">
    <property type="entry name" value="Bact_exopeptidase_dim_dom"/>
</dbReference>
<dbReference type="Gene3D" id="3.40.630.10">
    <property type="entry name" value="Zn peptidases"/>
    <property type="match status" value="1"/>
</dbReference>
<evidence type="ECO:0000256" key="2">
    <source>
        <dbReference type="ARBA" id="ARBA00005691"/>
    </source>
</evidence>
<keyword evidence="4" id="KW-0055">Arginine biosynthesis</keyword>
<evidence type="ECO:0000256" key="6">
    <source>
        <dbReference type="ARBA" id="ARBA00022723"/>
    </source>
</evidence>
<dbReference type="OrthoDB" id="9809784at2"/>
<dbReference type="NCBIfam" id="NF005710">
    <property type="entry name" value="PRK07522.1"/>
    <property type="match status" value="1"/>
</dbReference>
<dbReference type="InterPro" id="IPR002933">
    <property type="entry name" value="Peptidase_M20"/>
</dbReference>
<organism evidence="11 12">
    <name type="scientific">Acuticoccus sediminis</name>
    <dbReference type="NCBI Taxonomy" id="2184697"/>
    <lineage>
        <taxon>Bacteria</taxon>
        <taxon>Pseudomonadati</taxon>
        <taxon>Pseudomonadota</taxon>
        <taxon>Alphaproteobacteria</taxon>
        <taxon>Hyphomicrobiales</taxon>
        <taxon>Amorphaceae</taxon>
        <taxon>Acuticoccus</taxon>
    </lineage>
</organism>
<dbReference type="GO" id="GO:0008777">
    <property type="term" value="F:acetylornithine deacetylase activity"/>
    <property type="evidence" value="ECO:0007669"/>
    <property type="project" value="TreeGrafter"/>
</dbReference>
<dbReference type="Proteomes" id="UP000249590">
    <property type="component" value="Unassembled WGS sequence"/>
</dbReference>
<gene>
    <name evidence="11" type="primary">argE</name>
    <name evidence="11" type="ORF">DLJ53_14170</name>
</gene>
<dbReference type="SUPFAM" id="SSF55031">
    <property type="entry name" value="Bacterial exopeptidase dimerisation domain"/>
    <property type="match status" value="1"/>
</dbReference>
<dbReference type="InterPro" id="IPR011650">
    <property type="entry name" value="Peptidase_M20_dimer"/>
</dbReference>
<dbReference type="PROSITE" id="PS00759">
    <property type="entry name" value="ARGE_DAPE_CPG2_2"/>
    <property type="match status" value="1"/>
</dbReference>
<comment type="caution">
    <text evidence="11">The sequence shown here is derived from an EMBL/GenBank/DDBJ whole genome shotgun (WGS) entry which is preliminary data.</text>
</comment>
<dbReference type="EMBL" id="QHHQ01000002">
    <property type="protein sequence ID" value="RAI02604.1"/>
    <property type="molecule type" value="Genomic_DNA"/>
</dbReference>
<name>A0A8B2NYI1_9HYPH</name>
<evidence type="ECO:0000256" key="4">
    <source>
        <dbReference type="ARBA" id="ARBA00022571"/>
    </source>
</evidence>
<keyword evidence="5" id="KW-0028">Amino-acid biosynthesis</keyword>
<evidence type="ECO:0000256" key="9">
    <source>
        <dbReference type="ARBA" id="ARBA00023285"/>
    </source>
</evidence>
<evidence type="ECO:0000256" key="3">
    <source>
        <dbReference type="ARBA" id="ARBA00022490"/>
    </source>
</evidence>
<feature type="domain" description="Peptidase M20 dimerisation" evidence="10">
    <location>
        <begin position="172"/>
        <end position="276"/>
    </location>
</feature>
<evidence type="ECO:0000259" key="10">
    <source>
        <dbReference type="Pfam" id="PF07687"/>
    </source>
</evidence>
<dbReference type="SUPFAM" id="SSF53187">
    <property type="entry name" value="Zn-dependent exopeptidases"/>
    <property type="match status" value="1"/>
</dbReference>
<sequence length="384" mass="41076">MNLNSTQMLERLVAFPTVSARSNLDLMDFVRDYLASHGVEAKVLPNAAGDKANLYATVGPMVEGGIVLSGHTDVVPAEEPNWTAGPWSLTARDGRLYGRGACDMKGFDALVLAAVPQMVKAGLKVPIHIALSYDEEVGCRGVPEMIEVMKTAIPTPRAVVVGEPTRMHPVSGHKGSYSFFTKVHGYAVHSSRIDIGVSAVMTAARLITWLEDRMEANRLAADPASPFTPPYTTIHCGMVHGGTAANIVADQCQFVTDFRVIPTDDPDALRAEYERYAFEVIEPAMKAKSAQAGIEIETRSAVPPLMPEPDGNAAALFAELGKSEAPLAVSYGTEAGLFQKAGWSAMVCGPGDIAQAHQADEYVEESEMAAGERFLSRLIGQLAS</sequence>
<reference evidence="11 12" key="1">
    <citation type="submission" date="2018-05" db="EMBL/GenBank/DDBJ databases">
        <title>Acuticoccus sediminis sp. nov., isolated from deep-sea sediment of Indian Ocean.</title>
        <authorList>
            <person name="Liu X."/>
            <person name="Lai Q."/>
            <person name="Du Y."/>
            <person name="Sun F."/>
            <person name="Zhang X."/>
            <person name="Wang S."/>
            <person name="Shao Z."/>
        </authorList>
    </citation>
    <scope>NUCLEOTIDE SEQUENCE [LARGE SCALE GENOMIC DNA]</scope>
    <source>
        <strain evidence="11 12">PTG4-2</strain>
    </source>
</reference>
<dbReference type="InterPro" id="IPR001261">
    <property type="entry name" value="ArgE/DapE_CS"/>
</dbReference>
<dbReference type="Pfam" id="PF01546">
    <property type="entry name" value="Peptidase_M20"/>
    <property type="match status" value="1"/>
</dbReference>
<evidence type="ECO:0000313" key="11">
    <source>
        <dbReference type="EMBL" id="RAI02604.1"/>
    </source>
</evidence>
<comment type="cofactor">
    <cofactor evidence="1">
        <name>Zn(2+)</name>
        <dbReference type="ChEBI" id="CHEBI:29105"/>
    </cofactor>
</comment>
<dbReference type="PANTHER" id="PTHR43808:SF31">
    <property type="entry name" value="N-ACETYL-L-CITRULLINE DEACETYLASE"/>
    <property type="match status" value="1"/>
</dbReference>
<keyword evidence="12" id="KW-1185">Reference proteome</keyword>